<organism evidence="1">
    <name type="scientific">Drosophila pseudoobscura pseudoobscura</name>
    <name type="common">Fruit fly</name>
    <dbReference type="NCBI Taxonomy" id="46245"/>
    <lineage>
        <taxon>Eukaryota</taxon>
        <taxon>Metazoa</taxon>
        <taxon>Ecdysozoa</taxon>
        <taxon>Arthropoda</taxon>
        <taxon>Hexapoda</taxon>
        <taxon>Insecta</taxon>
        <taxon>Pterygota</taxon>
        <taxon>Neoptera</taxon>
        <taxon>Endopterygota</taxon>
        <taxon>Diptera</taxon>
        <taxon>Brachycera</taxon>
        <taxon>Muscomorpha</taxon>
        <taxon>Ephydroidea</taxon>
        <taxon>Drosophilidae</taxon>
        <taxon>Drosophila</taxon>
        <taxon>Sophophora</taxon>
    </lineage>
</organism>
<accession>A0A0R3NWL0</accession>
<reference evidence="1" key="4">
    <citation type="submission" date="2015-11" db="EMBL/GenBank/DDBJ databases">
        <authorList>
            <consortium name="FlyBase"/>
        </authorList>
    </citation>
    <scope>NUCLEOTIDE SEQUENCE</scope>
    <source>
        <strain evidence="1">MV2-25</strain>
    </source>
</reference>
<protein>
    <submittedName>
        <fullName evidence="1">Uncharacterized protein</fullName>
    </submittedName>
</protein>
<evidence type="ECO:0000313" key="1">
    <source>
        <dbReference type="EMBL" id="KRT05353.1"/>
    </source>
</evidence>
<dbReference type="AlphaFoldDB" id="A0A0R3NWL0"/>
<dbReference type="eggNOG" id="ENOG502T0WB">
    <property type="taxonomic scope" value="Eukaryota"/>
</dbReference>
<reference evidence="1" key="3">
    <citation type="journal article" date="2012" name="PLoS ONE">
        <title>Mind the gap: upgrading genomes with Pacific Biosciences RS long-read sequencing technology.</title>
        <authorList>
            <person name="English A.C."/>
            <person name="Richards S."/>
            <person name="Han Y."/>
            <person name="Wang M."/>
            <person name="Vee V."/>
            <person name="Qu J."/>
            <person name="Qin X."/>
            <person name="Muzny D.M."/>
            <person name="Reid J.G."/>
            <person name="Worley K.C."/>
            <person name="Gibbs R.A."/>
        </authorList>
    </citation>
    <scope>NUCLEOTIDE SEQUENCE</scope>
    <source>
        <strain evidence="1">MV2-25</strain>
    </source>
</reference>
<reference evidence="1" key="2">
    <citation type="journal article" date="2007" name="Nature">
        <title>Evolution of genes and genomes on the Drosophila phylogeny.</title>
        <authorList>
            <consortium name="Drosophila 12 Genomes Consortium"/>
            <person name="Clark A.G."/>
            <person name="Eisen M.B."/>
            <person name="Smith D.R."/>
            <person name="Bergman C.M."/>
            <person name="Oliver B."/>
            <person name="Markow T.A."/>
            <person name="Kaufman T.C."/>
            <person name="Kellis M."/>
            <person name="Gelbart W."/>
            <person name="Iyer V.N."/>
            <person name="Pollard D.A."/>
            <person name="Sackton T.B."/>
            <person name="Larracuente A.M."/>
            <person name="Singh N.D."/>
            <person name="Abad J.P."/>
            <person name="Abt D.N."/>
            <person name="Adryan B."/>
            <person name="Aguade M."/>
            <person name="Akashi H."/>
            <person name="Anderson W.W."/>
            <person name="Aquadro C.F."/>
            <person name="Ardell D.H."/>
            <person name="Arguello R."/>
            <person name="Artieri C.G."/>
            <person name="Barbash D.A."/>
            <person name="Barker D."/>
            <person name="Barsanti P."/>
            <person name="Batterham P."/>
            <person name="Batzoglou S."/>
            <person name="Begun D."/>
            <person name="Bhutkar A."/>
            <person name="Blanco E."/>
            <person name="Bosak S.A."/>
            <person name="Bradley R.K."/>
            <person name="Brand A.D."/>
            <person name="Brent M.R."/>
            <person name="Brooks A.N."/>
            <person name="Brown R.H."/>
            <person name="Butlin R.K."/>
            <person name="Caggese C."/>
            <person name="Calvi B.R."/>
            <person name="Bernardo de Carvalho A."/>
            <person name="Caspi A."/>
            <person name="Castrezana S."/>
            <person name="Celniker S.E."/>
            <person name="Chang J.L."/>
            <person name="Chapple C."/>
            <person name="Chatterji S."/>
            <person name="Chinwalla A."/>
            <person name="Civetta A."/>
            <person name="Clifton S.W."/>
            <person name="Comeron J.M."/>
            <person name="Costello J.C."/>
            <person name="Coyne J.A."/>
            <person name="Daub J."/>
            <person name="David R.G."/>
            <person name="Delcher A.L."/>
            <person name="Delehaunty K."/>
            <person name="Do C.B."/>
            <person name="Ebling H."/>
            <person name="Edwards K."/>
            <person name="Eickbush T."/>
            <person name="Evans J.D."/>
            <person name="Filipski A."/>
            <person name="Findeiss S."/>
            <person name="Freyhult E."/>
            <person name="Fulton L."/>
            <person name="Fulton R."/>
            <person name="Garcia A.C."/>
            <person name="Gardiner A."/>
            <person name="Garfield D.A."/>
            <person name="Garvin B.E."/>
            <person name="Gibson G."/>
            <person name="Gilbert D."/>
            <person name="Gnerre S."/>
            <person name="Godfrey J."/>
            <person name="Good R."/>
            <person name="Gotea V."/>
            <person name="Gravely B."/>
            <person name="Greenberg A.J."/>
            <person name="Griffiths-Jones S."/>
            <person name="Gross S."/>
            <person name="Guigo R."/>
            <person name="Gustafson E.A."/>
            <person name="Haerty W."/>
            <person name="Hahn M.W."/>
            <person name="Halligan D.L."/>
            <person name="Halpern A.L."/>
            <person name="Halter G.M."/>
            <person name="Han M.V."/>
            <person name="Heger A."/>
            <person name="Hillier L."/>
            <person name="Hinrichs A.S."/>
            <person name="Holmes I."/>
            <person name="Hoskins R.A."/>
            <person name="Hubisz M.J."/>
            <person name="Hultmark D."/>
            <person name="Huntley M.A."/>
            <person name="Jaffe D.B."/>
            <person name="Jagadeeshan S."/>
            <person name="Jeck W.R."/>
            <person name="Johnson J."/>
            <person name="Jones C.D."/>
            <person name="Jordan W.C."/>
            <person name="Karpen G.H."/>
            <person name="Kataoka E."/>
            <person name="Keightley P.D."/>
            <person name="Kheradpour P."/>
            <person name="Kirkness E.F."/>
            <person name="Koerich L.B."/>
            <person name="Kristiansen K."/>
            <person name="Kudrna D."/>
            <person name="Kulathinal R.J."/>
            <person name="Kumar S."/>
            <person name="Kwok R."/>
            <person name="Lander E."/>
            <person name="Langley C.H."/>
            <person name="Lapoint R."/>
            <person name="Lazzaro B.P."/>
            <person name="Lee S.J."/>
            <person name="Levesque L."/>
            <person name="Li R."/>
            <person name="Lin C.F."/>
            <person name="Lin M.F."/>
            <person name="Lindblad-Toh K."/>
            <person name="Llopart A."/>
            <person name="Long M."/>
            <person name="Low L."/>
            <person name="Lozovsky E."/>
            <person name="Lu J."/>
            <person name="Luo M."/>
            <person name="Machado C.A."/>
            <person name="Makalowski W."/>
            <person name="Marzo M."/>
            <person name="Matsuda M."/>
            <person name="Matzkin L."/>
            <person name="McAllister B."/>
            <person name="McBride C.S."/>
            <person name="McKernan B."/>
            <person name="McKernan K."/>
            <person name="Mendez-Lago M."/>
            <person name="Minx P."/>
            <person name="Mollenhauer M.U."/>
            <person name="Montooth K."/>
            <person name="Mount S.M."/>
            <person name="Mu X."/>
            <person name="Myers E."/>
            <person name="Negre B."/>
            <person name="Newfeld S."/>
            <person name="Nielsen R."/>
            <person name="Noor M.A."/>
            <person name="O'Grady P."/>
            <person name="Pachter L."/>
            <person name="Papaceit M."/>
            <person name="Parisi M.J."/>
            <person name="Parisi M."/>
            <person name="Parts L."/>
            <person name="Pedersen J.S."/>
            <person name="Pesole G."/>
            <person name="Phillippy A.M."/>
            <person name="Ponting C.P."/>
            <person name="Pop M."/>
            <person name="Porcelli D."/>
            <person name="Powell J.R."/>
            <person name="Prohaska S."/>
            <person name="Pruitt K."/>
            <person name="Puig M."/>
            <person name="Quesneville H."/>
            <person name="Ram K.R."/>
            <person name="Rand D."/>
            <person name="Rasmussen M.D."/>
            <person name="Reed L.K."/>
            <person name="Reenan R."/>
            <person name="Reily A."/>
            <person name="Remington K.A."/>
            <person name="Rieger T.T."/>
            <person name="Ritchie M.G."/>
            <person name="Robin C."/>
            <person name="Rogers Y.H."/>
            <person name="Rohde C."/>
            <person name="Rozas J."/>
            <person name="Rubenfield M.J."/>
            <person name="Ruiz A."/>
            <person name="Russo S."/>
            <person name="Salzberg S.L."/>
            <person name="Sanchez-Gracia A."/>
            <person name="Saranga D.J."/>
            <person name="Sato H."/>
            <person name="Schaeffer S.W."/>
            <person name="Schatz M.C."/>
            <person name="Schlenke T."/>
            <person name="Schwartz R."/>
            <person name="Segarra C."/>
            <person name="Singh R.S."/>
            <person name="Sirot L."/>
            <person name="Sirota M."/>
            <person name="Sisneros N.B."/>
            <person name="Smith C.D."/>
            <person name="Smith T.F."/>
            <person name="Spieth J."/>
            <person name="Stage D.E."/>
            <person name="Stark A."/>
            <person name="Stephan W."/>
            <person name="Strausberg R.L."/>
            <person name="Strempel S."/>
            <person name="Sturgill D."/>
            <person name="Sutton G."/>
            <person name="Sutton G.G."/>
            <person name="Tao W."/>
            <person name="Teichmann S."/>
            <person name="Tobari Y.N."/>
            <person name="Tomimura Y."/>
            <person name="Tsolas J.M."/>
            <person name="Valente V.L."/>
            <person name="Venter E."/>
            <person name="Venter J.C."/>
            <person name="Vicario S."/>
            <person name="Vieira F.G."/>
            <person name="Vilella A.J."/>
            <person name="Villasante A."/>
            <person name="Walenz B."/>
            <person name="Wang J."/>
            <person name="Wasserman M."/>
            <person name="Watts T."/>
            <person name="Wilson D."/>
            <person name="Wilson R.K."/>
            <person name="Wing R.A."/>
            <person name="Wolfner M.F."/>
            <person name="Wong A."/>
            <person name="Wong G.K."/>
            <person name="Wu C.I."/>
            <person name="Wu G."/>
            <person name="Yamamoto D."/>
            <person name="Yang H.P."/>
            <person name="Yang S.P."/>
            <person name="Yorke J.A."/>
            <person name="Yoshida K."/>
            <person name="Zdobnov E."/>
            <person name="Zhang P."/>
            <person name="Zhang Y."/>
            <person name="Zimin A.V."/>
            <person name="Baldwin J."/>
            <person name="Abdouelleil A."/>
            <person name="Abdulkadir J."/>
            <person name="Abebe A."/>
            <person name="Abera B."/>
            <person name="Abreu J."/>
            <person name="Acer S.C."/>
            <person name="Aftuck L."/>
            <person name="Alexander A."/>
            <person name="An P."/>
            <person name="Anderson E."/>
            <person name="Anderson S."/>
            <person name="Arachi H."/>
            <person name="Azer M."/>
            <person name="Bachantsang P."/>
            <person name="Barry A."/>
            <person name="Bayul T."/>
            <person name="Berlin A."/>
            <person name="Bessette D."/>
            <person name="Bloom T."/>
            <person name="Blye J."/>
            <person name="Boguslavskiy L."/>
            <person name="Bonnet C."/>
            <person name="Boukhgalter B."/>
            <person name="Bourzgui I."/>
            <person name="Brown A."/>
            <person name="Cahill P."/>
            <person name="Channer S."/>
            <person name="Cheshatsang Y."/>
            <person name="Chuda L."/>
            <person name="Citroen M."/>
            <person name="Collymore A."/>
            <person name="Cooke P."/>
            <person name="Costello M."/>
            <person name="D'Aco K."/>
            <person name="Daza R."/>
            <person name="De Haan G."/>
            <person name="DeGray S."/>
            <person name="DeMaso C."/>
            <person name="Dhargay N."/>
            <person name="Dooley K."/>
            <person name="Dooley E."/>
            <person name="Doricent M."/>
            <person name="Dorje P."/>
            <person name="Dorjee K."/>
            <person name="Dupes A."/>
            <person name="Elong R."/>
            <person name="Falk J."/>
            <person name="Farina A."/>
            <person name="Faro S."/>
            <person name="Ferguson D."/>
            <person name="Fisher S."/>
            <person name="Foley C.D."/>
            <person name="Franke A."/>
            <person name="Friedrich D."/>
            <person name="Gadbois L."/>
            <person name="Gearin G."/>
            <person name="Gearin C.R."/>
            <person name="Giannoukos G."/>
            <person name="Goode T."/>
            <person name="Graham J."/>
            <person name="Grandbois E."/>
            <person name="Grewal S."/>
            <person name="Gyaltsen K."/>
            <person name="Hafez N."/>
            <person name="Hagos B."/>
            <person name="Hall J."/>
            <person name="Henson C."/>
            <person name="Hollinger A."/>
            <person name="Honan T."/>
            <person name="Huard M.D."/>
            <person name="Hughes L."/>
            <person name="Hurhula B."/>
            <person name="Husby M.E."/>
            <person name="Kamat A."/>
            <person name="Kanga B."/>
            <person name="Kashin S."/>
            <person name="Khazanovich D."/>
            <person name="Kisner P."/>
            <person name="Lance K."/>
            <person name="Lara M."/>
            <person name="Lee W."/>
            <person name="Lennon N."/>
            <person name="Letendre F."/>
            <person name="LeVine R."/>
            <person name="Lipovsky A."/>
            <person name="Liu X."/>
            <person name="Liu J."/>
            <person name="Liu S."/>
            <person name="Lokyitsang T."/>
            <person name="Lokyitsang Y."/>
            <person name="Lubonja R."/>
            <person name="Lui A."/>
            <person name="MacDonald P."/>
            <person name="Magnisalis V."/>
            <person name="Maru K."/>
            <person name="Matthews C."/>
            <person name="McCusker W."/>
            <person name="McDonough S."/>
            <person name="Mehta T."/>
            <person name="Meldrim J."/>
            <person name="Meneus L."/>
            <person name="Mihai O."/>
            <person name="Mihalev A."/>
            <person name="Mihova T."/>
            <person name="Mittelman R."/>
            <person name="Mlenga V."/>
            <person name="Montmayeur A."/>
            <person name="Mulrain L."/>
            <person name="Navidi A."/>
            <person name="Naylor J."/>
            <person name="Negash T."/>
            <person name="Nguyen T."/>
            <person name="Nguyen N."/>
            <person name="Nicol R."/>
            <person name="Norbu C."/>
            <person name="Norbu N."/>
            <person name="Novod N."/>
            <person name="O'Neill B."/>
            <person name="Osman S."/>
            <person name="Markiewicz E."/>
            <person name="Oyono O.L."/>
            <person name="Patti C."/>
            <person name="Phunkhang P."/>
            <person name="Pierre F."/>
            <person name="Priest M."/>
            <person name="Raghuraman S."/>
            <person name="Rege F."/>
            <person name="Reyes R."/>
            <person name="Rise C."/>
            <person name="Rogov P."/>
            <person name="Ross K."/>
            <person name="Ryan E."/>
            <person name="Settipalli S."/>
            <person name="Shea T."/>
            <person name="Sherpa N."/>
            <person name="Shi L."/>
            <person name="Shih D."/>
            <person name="Sparrow T."/>
            <person name="Spaulding J."/>
            <person name="Stalker J."/>
            <person name="Stange-Thomann N."/>
            <person name="Stavropoulos S."/>
            <person name="Stone C."/>
            <person name="Strader C."/>
            <person name="Tesfaye S."/>
            <person name="Thomson T."/>
            <person name="Thoulutsang Y."/>
            <person name="Thoulutsang D."/>
            <person name="Topham K."/>
            <person name="Topping I."/>
            <person name="Tsamla T."/>
            <person name="Vassiliev H."/>
            <person name="Vo A."/>
            <person name="Wangchuk T."/>
            <person name="Wangdi T."/>
            <person name="Weiand M."/>
            <person name="Wilkinson J."/>
            <person name="Wilson A."/>
            <person name="Yadav S."/>
            <person name="Young G."/>
            <person name="Yu Q."/>
            <person name="Zembek L."/>
            <person name="Zhong D."/>
            <person name="Zimmer A."/>
            <person name="Zwirko Z."/>
            <person name="Jaffe D.B."/>
            <person name="Alvarez P."/>
            <person name="Brockman W."/>
            <person name="Butler J."/>
            <person name="Chin C."/>
            <person name="Gnerre S."/>
            <person name="Grabherr M."/>
            <person name="Kleber M."/>
            <person name="Mauceli E."/>
            <person name="MacCallum I."/>
        </authorList>
    </citation>
    <scope>NUCLEOTIDE SEQUENCE [LARGE SCALE GENOMIC DNA]</scope>
    <source>
        <strain evidence="1">MV2-25</strain>
    </source>
</reference>
<name>A0A0R3NWL0_DROPS</name>
<reference evidence="1" key="1">
    <citation type="journal article" date="2005" name="Genome Res.">
        <title>Comparative genome sequencing of Drosophila pseudoobscura: chromosomal, gene, and cis-element evolution.</title>
        <authorList>
            <person name="Richards S."/>
            <person name="Liu Y."/>
            <person name="Bettencourt B.R."/>
            <person name="Hradecky P."/>
            <person name="Letovsky S."/>
            <person name="Nielsen R."/>
            <person name="Thornton K."/>
            <person name="Hubisz M.J."/>
            <person name="Chen R."/>
            <person name="Meisel R.P."/>
            <person name="Couronne O."/>
            <person name="Hua S."/>
            <person name="Smith M.A."/>
            <person name="Zhang P."/>
            <person name="Liu J."/>
            <person name="Bussemaker H.J."/>
            <person name="van Batenburg M.F."/>
            <person name="Howells S.L."/>
            <person name="Scherer S.E."/>
            <person name="Sodergren E."/>
            <person name="Matthews B.B."/>
            <person name="Crosby M.A."/>
            <person name="Schroeder A.J."/>
            <person name="Ortiz-Barrientos D."/>
            <person name="Rives C.M."/>
            <person name="Metzker M.L."/>
            <person name="Muzny D.M."/>
            <person name="Scott G."/>
            <person name="Steffen D."/>
            <person name="Wheeler D.A."/>
            <person name="Worley K.C."/>
            <person name="Havlak P."/>
            <person name="Durbin K.J."/>
            <person name="Egan A."/>
            <person name="Gill R."/>
            <person name="Hume J."/>
            <person name="Morgan M.B."/>
            <person name="Miner G."/>
            <person name="Hamilton C."/>
            <person name="Huang Y."/>
            <person name="Waldron L."/>
            <person name="Verduzco D."/>
            <person name="Clerc-Blankenburg K.P."/>
            <person name="Dubchak I."/>
            <person name="Noor M.A."/>
            <person name="Anderson W."/>
            <person name="White K.P."/>
            <person name="Clark A.G."/>
            <person name="Schaeffer S.W."/>
            <person name="Gelbart W."/>
            <person name="Weinstock G.M."/>
            <person name="Gibbs R.A."/>
        </authorList>
    </citation>
    <scope>NUCLEOTIDE SEQUENCE [LARGE SCALE GENOMIC DNA]</scope>
    <source>
        <strain evidence="1">MV2-25</strain>
    </source>
</reference>
<proteinExistence type="predicted"/>
<sequence>MHGFSAMLDDNVIDYALGPLHVNVMETGRVINYFIRGFDVVTCQQLSHRKPVLQGKSRC</sequence>
<dbReference type="EMBL" id="CH475512">
    <property type="protein sequence ID" value="KRT05353.1"/>
    <property type="molecule type" value="Genomic_DNA"/>
</dbReference>
<gene>
    <name evidence="1" type="primary">Dpse\GA27950</name>
    <name evidence="1" type="ORF">Dpse_GA27950</name>
</gene>